<dbReference type="CDD" id="cd01991">
    <property type="entry name" value="Asn_synthase_B_C"/>
    <property type="match status" value="1"/>
</dbReference>
<dbReference type="EMBL" id="NOXU01000019">
    <property type="protein sequence ID" value="OYQ36913.1"/>
    <property type="molecule type" value="Genomic_DNA"/>
</dbReference>
<dbReference type="InterPro" id="IPR051786">
    <property type="entry name" value="ASN_synthetase/amidase"/>
</dbReference>
<evidence type="ECO:0000256" key="6">
    <source>
        <dbReference type="ARBA" id="ARBA00022962"/>
    </source>
</evidence>
<dbReference type="AlphaFoldDB" id="A0A255Z5U1"/>
<evidence type="ECO:0000256" key="3">
    <source>
        <dbReference type="ARBA" id="ARBA00012737"/>
    </source>
</evidence>
<evidence type="ECO:0000313" key="13">
    <source>
        <dbReference type="Proteomes" id="UP000216998"/>
    </source>
</evidence>
<keyword evidence="4 9" id="KW-0547">Nucleotide-binding</keyword>
<evidence type="ECO:0000256" key="4">
    <source>
        <dbReference type="ARBA" id="ARBA00022741"/>
    </source>
</evidence>
<comment type="caution">
    <text evidence="12">The sequence shown here is derived from an EMBL/GenBank/DDBJ whole genome shotgun (WGS) entry which is preliminary data.</text>
</comment>
<feature type="domain" description="Glutamine amidotransferase type-2" evidence="11">
    <location>
        <begin position="2"/>
        <end position="210"/>
    </location>
</feature>
<dbReference type="Gene3D" id="3.40.50.620">
    <property type="entry name" value="HUPs"/>
    <property type="match status" value="1"/>
</dbReference>
<dbReference type="Proteomes" id="UP000216998">
    <property type="component" value="Unassembled WGS sequence"/>
</dbReference>
<dbReference type="NCBIfam" id="TIGR01536">
    <property type="entry name" value="asn_synth_AEB"/>
    <property type="match status" value="1"/>
</dbReference>
<sequence>MCGIAGFINAELGPQALVHLLDSMVTRGPDGAGIYHDGPIHMGMRRLSVIDLPQGGQPLFGAHGQVVAFQNGEIYNHRSLRRELEAAGYQFVTASDTEVLAHGFCHWSIEGLLARLDGMFAIAILDRTRGELHLARDRFGEKPLFFAAADSGFGYGSTMLAVAALPWVTGEPDPLAVDRYLALHHVPGDQCFLRGVQQLLPGERLVVRLADLSVRRARYYRPPLRRTAPVDDRTLAGALERAVSSRLIADVPVGVFLSGGLDSSLVAAIAARQRPRIDTFSMGFGDPLVDESAHAAALARAAGTTHHAFTFDNDHFLTLVPEVAAALDVPLGDQALLPVYWLSREARRHVTVVLSGEGADEVFAGYGYYASVSPQTVPGWSQRLRNRITPATLPAVAPLLDEVTLATPSGFPLLSSAATRHYLTGRTGVQPDGWEIDLRDWLALAKDPLQRATAAEIATWLPDDLLVKLDRMTMAHGLEGRAPFLAPELVEMGLNLPAHERRLGGVSKRALRRVARLYLPPALLDRPKQGFVLPMEPWLRQWFAQRGGPQAYFTAGLCAGLHPTAAAHLVSDELGRGNPNVRLLFALVMLVEWARAFQKKCGHLSRLVRGS</sequence>
<keyword evidence="8" id="KW-0061">Asparagine biosynthesis</keyword>
<organism evidence="12 13">
    <name type="scientific">Niveispirillum lacus</name>
    <dbReference type="NCBI Taxonomy" id="1981099"/>
    <lineage>
        <taxon>Bacteria</taxon>
        <taxon>Pseudomonadati</taxon>
        <taxon>Pseudomonadota</taxon>
        <taxon>Alphaproteobacteria</taxon>
        <taxon>Rhodospirillales</taxon>
        <taxon>Azospirillaceae</taxon>
        <taxon>Niveispirillum</taxon>
    </lineage>
</organism>
<dbReference type="GO" id="GO:0005829">
    <property type="term" value="C:cytosol"/>
    <property type="evidence" value="ECO:0007669"/>
    <property type="project" value="TreeGrafter"/>
</dbReference>
<keyword evidence="13" id="KW-1185">Reference proteome</keyword>
<name>A0A255Z5U1_9PROT</name>
<dbReference type="GO" id="GO:0005524">
    <property type="term" value="F:ATP binding"/>
    <property type="evidence" value="ECO:0007669"/>
    <property type="project" value="UniProtKB-KW"/>
</dbReference>
<gene>
    <name evidence="12" type="primary">asnB</name>
    <name evidence="12" type="ORF">CHU95_02695</name>
</gene>
<dbReference type="InterPro" id="IPR014729">
    <property type="entry name" value="Rossmann-like_a/b/a_fold"/>
</dbReference>
<dbReference type="Gene3D" id="3.60.20.10">
    <property type="entry name" value="Glutamine Phosphoribosylpyrophosphate, subunit 1, domain 1"/>
    <property type="match status" value="1"/>
</dbReference>
<dbReference type="InterPro" id="IPR017932">
    <property type="entry name" value="GATase_2_dom"/>
</dbReference>
<comment type="catalytic activity">
    <reaction evidence="7">
        <text>L-aspartate + L-glutamine + ATP + H2O = L-asparagine + L-glutamate + AMP + diphosphate + H(+)</text>
        <dbReference type="Rhea" id="RHEA:12228"/>
        <dbReference type="ChEBI" id="CHEBI:15377"/>
        <dbReference type="ChEBI" id="CHEBI:15378"/>
        <dbReference type="ChEBI" id="CHEBI:29985"/>
        <dbReference type="ChEBI" id="CHEBI:29991"/>
        <dbReference type="ChEBI" id="CHEBI:30616"/>
        <dbReference type="ChEBI" id="CHEBI:33019"/>
        <dbReference type="ChEBI" id="CHEBI:58048"/>
        <dbReference type="ChEBI" id="CHEBI:58359"/>
        <dbReference type="ChEBI" id="CHEBI:456215"/>
        <dbReference type="EC" id="6.3.5.4"/>
    </reaction>
</comment>
<dbReference type="EC" id="6.3.5.4" evidence="3"/>
<dbReference type="InterPro" id="IPR006426">
    <property type="entry name" value="Asn_synth_AEB"/>
</dbReference>
<dbReference type="Pfam" id="PF13537">
    <property type="entry name" value="GATase_7"/>
    <property type="match status" value="1"/>
</dbReference>
<feature type="binding site" evidence="9">
    <location>
        <position position="96"/>
    </location>
    <ligand>
        <name>L-glutamine</name>
        <dbReference type="ChEBI" id="CHEBI:58359"/>
    </ligand>
</feature>
<evidence type="ECO:0000256" key="7">
    <source>
        <dbReference type="ARBA" id="ARBA00048741"/>
    </source>
</evidence>
<comment type="similarity">
    <text evidence="2">Belongs to the asparagine synthetase family.</text>
</comment>
<dbReference type="PROSITE" id="PS51278">
    <property type="entry name" value="GATASE_TYPE_2"/>
    <property type="match status" value="1"/>
</dbReference>
<dbReference type="SUPFAM" id="SSF52402">
    <property type="entry name" value="Adenine nucleotide alpha hydrolases-like"/>
    <property type="match status" value="1"/>
</dbReference>
<dbReference type="PIRSF" id="PIRSF001589">
    <property type="entry name" value="Asn_synthetase_glu-h"/>
    <property type="match status" value="1"/>
</dbReference>
<dbReference type="PANTHER" id="PTHR43284:SF1">
    <property type="entry name" value="ASPARAGINE SYNTHETASE"/>
    <property type="match status" value="1"/>
</dbReference>
<feature type="active site" description="For GATase activity" evidence="8">
    <location>
        <position position="2"/>
    </location>
</feature>
<dbReference type="InterPro" id="IPR033738">
    <property type="entry name" value="AsnB_N"/>
</dbReference>
<feature type="binding site" evidence="9">
    <location>
        <begin position="355"/>
        <end position="356"/>
    </location>
    <ligand>
        <name>ATP</name>
        <dbReference type="ChEBI" id="CHEBI:30616"/>
    </ligand>
</feature>
<proteinExistence type="inferred from homology"/>
<feature type="site" description="Important for beta-aspartyl-AMP intermediate formation" evidence="10">
    <location>
        <position position="357"/>
    </location>
</feature>
<dbReference type="GO" id="GO:0006529">
    <property type="term" value="P:asparagine biosynthetic process"/>
    <property type="evidence" value="ECO:0007669"/>
    <property type="project" value="UniProtKB-KW"/>
</dbReference>
<evidence type="ECO:0000256" key="2">
    <source>
        <dbReference type="ARBA" id="ARBA00005752"/>
    </source>
</evidence>
<dbReference type="PANTHER" id="PTHR43284">
    <property type="entry name" value="ASPARAGINE SYNTHETASE (GLUTAMINE-HYDROLYZING)"/>
    <property type="match status" value="1"/>
</dbReference>
<evidence type="ECO:0000256" key="5">
    <source>
        <dbReference type="ARBA" id="ARBA00022840"/>
    </source>
</evidence>
<dbReference type="GO" id="GO:0004066">
    <property type="term" value="F:asparagine synthase (glutamine-hydrolyzing) activity"/>
    <property type="evidence" value="ECO:0007669"/>
    <property type="project" value="UniProtKB-EC"/>
</dbReference>
<keyword evidence="6 8" id="KW-0315">Glutamine amidotransferase</keyword>
<dbReference type="InterPro" id="IPR029055">
    <property type="entry name" value="Ntn_hydrolases_N"/>
</dbReference>
<dbReference type="InterPro" id="IPR001962">
    <property type="entry name" value="Asn_synthase"/>
</dbReference>
<protein>
    <recommendedName>
        <fullName evidence="3">asparagine synthase (glutamine-hydrolyzing)</fullName>
        <ecNumber evidence="3">6.3.5.4</ecNumber>
    </recommendedName>
</protein>
<evidence type="ECO:0000256" key="8">
    <source>
        <dbReference type="PIRSR" id="PIRSR001589-1"/>
    </source>
</evidence>
<comment type="pathway">
    <text evidence="1">Amino-acid biosynthesis; L-asparagine biosynthesis; L-asparagine from L-aspartate (L-Gln route): step 1/1.</text>
</comment>
<evidence type="ECO:0000313" key="12">
    <source>
        <dbReference type="EMBL" id="OYQ36913.1"/>
    </source>
</evidence>
<dbReference type="CDD" id="cd00712">
    <property type="entry name" value="AsnB"/>
    <property type="match status" value="1"/>
</dbReference>
<reference evidence="12 13" key="1">
    <citation type="submission" date="2017-07" db="EMBL/GenBank/DDBJ databases">
        <title>Niveispirillum cyanobacteriorum sp. nov., isolated from cyanobacterial aggregates in a eutrophic lake.</title>
        <authorList>
            <person name="Cai H."/>
        </authorList>
    </citation>
    <scope>NUCLEOTIDE SEQUENCE [LARGE SCALE GENOMIC DNA]</scope>
    <source>
        <strain evidence="13">TH1-14</strain>
    </source>
</reference>
<evidence type="ECO:0000256" key="10">
    <source>
        <dbReference type="PIRSR" id="PIRSR001589-3"/>
    </source>
</evidence>
<dbReference type="SUPFAM" id="SSF56235">
    <property type="entry name" value="N-terminal nucleophile aminohydrolases (Ntn hydrolases)"/>
    <property type="match status" value="1"/>
</dbReference>
<dbReference type="RefSeq" id="WP_094453485.1">
    <property type="nucleotide sequence ID" value="NZ_NOXU01000019.1"/>
</dbReference>
<dbReference type="OrthoDB" id="9763290at2"/>
<accession>A0A255Z5U1</accession>
<keyword evidence="8" id="KW-0028">Amino-acid biosynthesis</keyword>
<evidence type="ECO:0000256" key="1">
    <source>
        <dbReference type="ARBA" id="ARBA00005187"/>
    </source>
</evidence>
<keyword evidence="5 9" id="KW-0067">ATP-binding</keyword>
<dbReference type="Pfam" id="PF00733">
    <property type="entry name" value="Asn_synthase"/>
    <property type="match status" value="1"/>
</dbReference>
<evidence type="ECO:0000259" key="11">
    <source>
        <dbReference type="PROSITE" id="PS51278"/>
    </source>
</evidence>
<evidence type="ECO:0000256" key="9">
    <source>
        <dbReference type="PIRSR" id="PIRSR001589-2"/>
    </source>
</evidence>